<dbReference type="PANTHER" id="PTHR30246">
    <property type="entry name" value="2-KETO-3-DEOXY-6-PHOSPHOGLUCONATE ALDOLASE"/>
    <property type="match status" value="1"/>
</dbReference>
<accession>A0A0J5S2U5</accession>
<dbReference type="Proteomes" id="UP000076510">
    <property type="component" value="Unassembled WGS sequence"/>
</dbReference>
<dbReference type="GeneID" id="89532679"/>
<dbReference type="CDD" id="cd00452">
    <property type="entry name" value="KDPG_aldolase"/>
    <property type="match status" value="1"/>
</dbReference>
<name>A0A0J5S2U5_9BACI</name>
<evidence type="ECO:0000313" key="6">
    <source>
        <dbReference type="EMBL" id="KZE50158.1"/>
    </source>
</evidence>
<protein>
    <submittedName>
        <fullName evidence="7">Bifunctional 4-hydroxy-2-oxoglutarate aldolase/2-dehydro-3-deoxy-phosphogluconate aldolase</fullName>
    </submittedName>
    <submittedName>
        <fullName evidence="6">Ketohydroxyglutarate aldolase</fullName>
    </submittedName>
</protein>
<dbReference type="EMBL" id="VTEQ01000008">
    <property type="protein sequence ID" value="TYS49539.1"/>
    <property type="molecule type" value="Genomic_DNA"/>
</dbReference>
<evidence type="ECO:0000313" key="7">
    <source>
        <dbReference type="EMBL" id="TYS49539.1"/>
    </source>
</evidence>
<dbReference type="EMBL" id="LQQY01000011">
    <property type="protein sequence ID" value="KZE50158.1"/>
    <property type="molecule type" value="Genomic_DNA"/>
</dbReference>
<proteinExistence type="inferred from homology"/>
<dbReference type="PATRIC" id="fig|189381.10.peg.1900"/>
<evidence type="ECO:0000256" key="2">
    <source>
        <dbReference type="ARBA" id="ARBA00006906"/>
    </source>
</evidence>
<evidence type="ECO:0000313" key="9">
    <source>
        <dbReference type="Proteomes" id="UP000322997"/>
    </source>
</evidence>
<gene>
    <name evidence="6" type="ORF">AV649_18245</name>
    <name evidence="7" type="ORF">FZC83_20040</name>
</gene>
<keyword evidence="4" id="KW-0456">Lyase</keyword>
<evidence type="ECO:0000256" key="1">
    <source>
        <dbReference type="ARBA" id="ARBA00004761"/>
    </source>
</evidence>
<dbReference type="PANTHER" id="PTHR30246:SF1">
    <property type="entry name" value="2-DEHYDRO-3-DEOXY-6-PHOSPHOGALACTONATE ALDOLASE-RELATED"/>
    <property type="match status" value="1"/>
</dbReference>
<reference evidence="8" key="1">
    <citation type="submission" date="2016-01" db="EMBL/GenBank/DDBJ databases">
        <title>Whole genome sequencing of Bhargavaea cecembensis T14.</title>
        <authorList>
            <person name="Hong K.W."/>
        </authorList>
    </citation>
    <scope>NUCLEOTIDE SEQUENCE [LARGE SCALE GENOMIC DNA]</scope>
    <source>
        <strain evidence="8">M19</strain>
    </source>
</reference>
<dbReference type="InterPro" id="IPR000887">
    <property type="entry name" value="Aldlse_KDPG_KHG"/>
</dbReference>
<dbReference type="AlphaFoldDB" id="A0A0J5S2U5"/>
<dbReference type="Pfam" id="PF01081">
    <property type="entry name" value="Aldolase"/>
    <property type="match status" value="1"/>
</dbReference>
<dbReference type="Gene3D" id="3.20.20.70">
    <property type="entry name" value="Aldolase class I"/>
    <property type="match status" value="1"/>
</dbReference>
<comment type="caution">
    <text evidence="6">The sequence shown here is derived from an EMBL/GenBank/DDBJ whole genome shotgun (WGS) entry which is preliminary data.</text>
</comment>
<evidence type="ECO:0000256" key="5">
    <source>
        <dbReference type="ARBA" id="ARBA00023277"/>
    </source>
</evidence>
<dbReference type="NCBIfam" id="NF005119">
    <property type="entry name" value="PRK06552.1"/>
    <property type="match status" value="1"/>
</dbReference>
<organism evidence="6 8">
    <name type="scientific">Rossellomorea marisflavi</name>
    <dbReference type="NCBI Taxonomy" id="189381"/>
    <lineage>
        <taxon>Bacteria</taxon>
        <taxon>Bacillati</taxon>
        <taxon>Bacillota</taxon>
        <taxon>Bacilli</taxon>
        <taxon>Bacillales</taxon>
        <taxon>Bacillaceae</taxon>
        <taxon>Rossellomorea</taxon>
    </lineage>
</organism>
<keyword evidence="5" id="KW-0119">Carbohydrate metabolism</keyword>
<comment type="pathway">
    <text evidence="1">Carbohydrate acid metabolism.</text>
</comment>
<dbReference type="SUPFAM" id="SSF51569">
    <property type="entry name" value="Aldolase"/>
    <property type="match status" value="1"/>
</dbReference>
<dbReference type="InterPro" id="IPR013785">
    <property type="entry name" value="Aldolase_TIM"/>
</dbReference>
<dbReference type="Proteomes" id="UP000322997">
    <property type="component" value="Unassembled WGS sequence"/>
</dbReference>
<evidence type="ECO:0000256" key="3">
    <source>
        <dbReference type="ARBA" id="ARBA00011233"/>
    </source>
</evidence>
<dbReference type="RefSeq" id="WP_048007289.1">
    <property type="nucleotide sequence ID" value="NZ_CAXQIX010000059.1"/>
</dbReference>
<comment type="subunit">
    <text evidence="3">Homotrimer.</text>
</comment>
<reference evidence="7 9" key="3">
    <citation type="submission" date="2019-08" db="EMBL/GenBank/DDBJ databases">
        <title>Bacillus genomes from the desert of Cuatro Cienegas, Coahuila.</title>
        <authorList>
            <person name="Olmedo-Alvarez G."/>
        </authorList>
    </citation>
    <scope>NUCLEOTIDE SEQUENCE [LARGE SCALE GENOMIC DNA]</scope>
    <source>
        <strain evidence="7 9">CH108_3D</strain>
    </source>
</reference>
<dbReference type="OrthoDB" id="9802667at2"/>
<evidence type="ECO:0000256" key="4">
    <source>
        <dbReference type="ARBA" id="ARBA00023239"/>
    </source>
</evidence>
<dbReference type="NCBIfam" id="TIGR01182">
    <property type="entry name" value="eda"/>
    <property type="match status" value="1"/>
</dbReference>
<dbReference type="GO" id="GO:0016829">
    <property type="term" value="F:lyase activity"/>
    <property type="evidence" value="ECO:0007669"/>
    <property type="project" value="UniProtKB-KW"/>
</dbReference>
<sequence>MRKIEVLNGIKECGVVAVVRADSKEQAIVISDACVSGGIKGIEVTFTVDGAAEVIKELSSIYEGTDVLIGAGTVLDAQTARIAILAGADFVVSPSFDEATAKLCNLYQVPYMPGCMTITEMKTALESGVDIIKLFPGSAYGPDFIKGIKAPLPQVNIMPTGGVSLGNVAEWIRNGCVAVGVGGSLLEPAKTGDFEKITEYAKEYILKVKEARGGSYEGTHVR</sequence>
<evidence type="ECO:0000313" key="8">
    <source>
        <dbReference type="Proteomes" id="UP000076510"/>
    </source>
</evidence>
<comment type="similarity">
    <text evidence="2">Belongs to the KHG/KDPG aldolase family.</text>
</comment>
<reference evidence="6" key="2">
    <citation type="submission" date="2016-01" db="EMBL/GenBank/DDBJ databases">
        <authorList>
            <person name="McClelland M."/>
            <person name="Jain A."/>
            <person name="Saraogi P."/>
            <person name="Mendelson R."/>
            <person name="Westerman R."/>
            <person name="SanMiguel P."/>
            <person name="Csonka L."/>
        </authorList>
    </citation>
    <scope>NUCLEOTIDE SEQUENCE</scope>
    <source>
        <strain evidence="6">M19</strain>
    </source>
</reference>